<dbReference type="EMBL" id="CADCUY010000308">
    <property type="protein sequence ID" value="CAA9412515.1"/>
    <property type="molecule type" value="Genomic_DNA"/>
</dbReference>
<dbReference type="InterPro" id="IPR049575">
    <property type="entry name" value="RsiG-like"/>
</dbReference>
<organism evidence="2">
    <name type="scientific">uncultured Quadrisphaera sp</name>
    <dbReference type="NCBI Taxonomy" id="904978"/>
    <lineage>
        <taxon>Bacteria</taxon>
        <taxon>Bacillati</taxon>
        <taxon>Actinomycetota</taxon>
        <taxon>Actinomycetes</taxon>
        <taxon>Kineosporiales</taxon>
        <taxon>Kineosporiaceae</taxon>
        <taxon>Quadrisphaera</taxon>
        <taxon>environmental samples</taxon>
    </lineage>
</organism>
<reference evidence="2" key="1">
    <citation type="submission" date="2020-02" db="EMBL/GenBank/DDBJ databases">
        <authorList>
            <person name="Meier V. D."/>
        </authorList>
    </citation>
    <scope>NUCLEOTIDE SEQUENCE</scope>
    <source>
        <strain evidence="2">AVDCRST_MAG35</strain>
    </source>
</reference>
<proteinExistence type="predicted"/>
<dbReference type="InterPro" id="IPR055209">
    <property type="entry name" value="RsiG-like_dom"/>
</dbReference>
<dbReference type="AlphaFoldDB" id="A0A6J4PFU0"/>
<protein>
    <submittedName>
        <fullName evidence="2">AmfC protein</fullName>
    </submittedName>
</protein>
<gene>
    <name evidence="2" type="ORF">AVDCRST_MAG35-1516</name>
</gene>
<accession>A0A6J4PFU0</accession>
<name>A0A6J4PFU0_9ACTN</name>
<dbReference type="CDD" id="cd21107">
    <property type="entry name" value="RsiG"/>
    <property type="match status" value="1"/>
</dbReference>
<evidence type="ECO:0000313" key="2">
    <source>
        <dbReference type="EMBL" id="CAA9412515.1"/>
    </source>
</evidence>
<dbReference type="Pfam" id="PF22802">
    <property type="entry name" value="RsiG"/>
    <property type="match status" value="1"/>
</dbReference>
<evidence type="ECO:0000259" key="1">
    <source>
        <dbReference type="Pfam" id="PF22802"/>
    </source>
</evidence>
<feature type="domain" description="RsiG-like" evidence="1">
    <location>
        <begin position="20"/>
        <end position="71"/>
    </location>
</feature>
<sequence>MEHLPGGRRRIDRVLDPAFVQGLADLHDDALRERRDDAQQEEVDLSYLRRLLHGRLDMLEDERAHRTGERPAPLSGAARSDAELVEVLTRVLTDEHRTTRGSGRFLTAEPSRVGENRREAERMVTDLGLSAPGELGDAELTAGLARLREVERSVSRVRRAVQDVEQVLTDELSRRLSRVRS</sequence>